<keyword evidence="5" id="KW-0227">DNA damage</keyword>
<keyword evidence="9" id="KW-0234">DNA repair</keyword>
<evidence type="ECO:0000256" key="3">
    <source>
        <dbReference type="ARBA" id="ARBA00022722"/>
    </source>
</evidence>
<feature type="domain" description="Morc S5" evidence="13">
    <location>
        <begin position="374"/>
        <end position="521"/>
    </location>
</feature>
<dbReference type="PANTHER" id="PTHR23336">
    <property type="entry name" value="ZINC FINGER CW-TYPE COILED-COIL DOMAIN PROTEIN 3"/>
    <property type="match status" value="1"/>
</dbReference>
<dbReference type="PANTHER" id="PTHR23336:SF72">
    <property type="entry name" value="PROTEIN MICRORCHIDIA 5"/>
    <property type="match status" value="1"/>
</dbReference>
<feature type="coiled-coil region" evidence="11">
    <location>
        <begin position="666"/>
        <end position="753"/>
    </location>
</feature>
<comment type="subcellular location">
    <subcellularLocation>
        <location evidence="1">Nucleus</location>
    </subcellularLocation>
</comment>
<dbReference type="InterPro" id="IPR036890">
    <property type="entry name" value="HATPase_C_sf"/>
</dbReference>
<evidence type="ECO:0000256" key="12">
    <source>
        <dbReference type="SAM" id="MobiDB-lite"/>
    </source>
</evidence>
<keyword evidence="4" id="KW-0378">Hydrolase</keyword>
<keyword evidence="6" id="KW-0156">Chromatin regulator</keyword>
<keyword evidence="15" id="KW-1185">Reference proteome</keyword>
<dbReference type="InterPro" id="IPR041006">
    <property type="entry name" value="Morc_S5"/>
</dbReference>
<dbReference type="Proteomes" id="UP001151760">
    <property type="component" value="Unassembled WGS sequence"/>
</dbReference>
<evidence type="ECO:0000256" key="11">
    <source>
        <dbReference type="SAM" id="Coils"/>
    </source>
</evidence>
<comment type="caution">
    <text evidence="14">The sequence shown here is derived from an EMBL/GenBank/DDBJ whole genome shotgun (WGS) entry which is preliminary data.</text>
</comment>
<dbReference type="SUPFAM" id="SSF55874">
    <property type="entry name" value="ATPase domain of HSP90 chaperone/DNA topoisomerase II/histidine kinase"/>
    <property type="match status" value="1"/>
</dbReference>
<evidence type="ECO:0000256" key="4">
    <source>
        <dbReference type="ARBA" id="ARBA00022759"/>
    </source>
</evidence>
<protein>
    <submittedName>
        <fullName evidence="14">Protein microrchidia 7 isoform X1</fullName>
    </submittedName>
</protein>
<organism evidence="14 15">
    <name type="scientific">Tanacetum coccineum</name>
    <dbReference type="NCBI Taxonomy" id="301880"/>
    <lineage>
        <taxon>Eukaryota</taxon>
        <taxon>Viridiplantae</taxon>
        <taxon>Streptophyta</taxon>
        <taxon>Embryophyta</taxon>
        <taxon>Tracheophyta</taxon>
        <taxon>Spermatophyta</taxon>
        <taxon>Magnoliopsida</taxon>
        <taxon>eudicotyledons</taxon>
        <taxon>Gunneridae</taxon>
        <taxon>Pentapetalae</taxon>
        <taxon>asterids</taxon>
        <taxon>campanulids</taxon>
        <taxon>Asterales</taxon>
        <taxon>Asteraceae</taxon>
        <taxon>Asteroideae</taxon>
        <taxon>Anthemideae</taxon>
        <taxon>Anthemidinae</taxon>
        <taxon>Tanacetum</taxon>
    </lineage>
</organism>
<sequence>MDTKTTKHESSSDVMEDIEPISMMITDDSDGDTNKHYLDTNGAVHERPMKKQKVEVLLPEGFLDPIVRDKQQPSVVVSPVSSTVGENGVRVNEKKKEVASSSLSKQFWKAGDYQNCGNSSETVVPPGGMDHLRVHPRFLHSNATSHKWALGAFAELLDNSLDEVRTGATYVKVDVLDNEKDTRNNGGGMTPDKMRGCMSLGYSEKSKLANTIGQYGNGFKTSTMRLGADVLVFTRNGGQDFGRPTQSIGMLSYTFLMETGKQDIVVPMIDFEKRGEEWGTMLRSSADDWKKNMDILVRWSPYTSEEHLLQQFDHLDDQGTRIIIYNIWEDEEGQLELDFDTDMHDIQIRGARDPKKIEMAKDYPNFRYFLTYRHSFRSYASILYLRIPDNFRIILRGKDVIHHNIVNDMMMSQKITYKPAQQAADGVTKNDKNQMSADVTIGFVKDAKDHIDVQGFNVYHKNRLIKPFWRVWNAAGSDGRGVIGVLEADFVEPAHDKQGFERTTVLQRLENRLVIIQKKYWSTNCQHIGYAKRIKSAPDAKPKPSVGDLSDEDIVSPGNNTNSSKTEVVRPIRNSAASKSVEYAQYDAMREACASTSRKSPFQASSSSKVVKASTNSLHSKVINQAQPLNAFGYASVDPMVDIVQELRKENHELKQRGGGTDSEMINSLLQDLLSERDKNALLEKQLQNAEEKIQEAEKKIKKLDEEHEAIIEIFSDERSRQYEMESNLMKKWQDAMNTVEELRKQLENSKVRT</sequence>
<keyword evidence="7 11" id="KW-0175">Coiled coil</keyword>
<evidence type="ECO:0000313" key="14">
    <source>
        <dbReference type="EMBL" id="GJT54569.1"/>
    </source>
</evidence>
<evidence type="ECO:0000256" key="7">
    <source>
        <dbReference type="ARBA" id="ARBA00023054"/>
    </source>
</evidence>
<reference evidence="14" key="2">
    <citation type="submission" date="2022-01" db="EMBL/GenBank/DDBJ databases">
        <authorList>
            <person name="Yamashiro T."/>
            <person name="Shiraishi A."/>
            <person name="Satake H."/>
            <person name="Nakayama K."/>
        </authorList>
    </citation>
    <scope>NUCLEOTIDE SEQUENCE</scope>
</reference>
<keyword evidence="4" id="KW-0255">Endonuclease</keyword>
<dbReference type="InterPro" id="IPR045261">
    <property type="entry name" value="MORC_ATPase"/>
</dbReference>
<dbReference type="Pfam" id="PF17942">
    <property type="entry name" value="Morc6_S5"/>
    <property type="match status" value="1"/>
</dbReference>
<reference evidence="14" key="1">
    <citation type="journal article" date="2022" name="Int. J. Mol. Sci.">
        <title>Draft Genome of Tanacetum Coccineum: Genomic Comparison of Closely Related Tanacetum-Family Plants.</title>
        <authorList>
            <person name="Yamashiro T."/>
            <person name="Shiraishi A."/>
            <person name="Nakayama K."/>
            <person name="Satake H."/>
        </authorList>
    </citation>
    <scope>NUCLEOTIDE SEQUENCE</scope>
</reference>
<keyword evidence="10" id="KW-0539">Nucleus</keyword>
<dbReference type="Pfam" id="PF13589">
    <property type="entry name" value="HATPase_c_3"/>
    <property type="match status" value="1"/>
</dbReference>
<evidence type="ECO:0000256" key="10">
    <source>
        <dbReference type="ARBA" id="ARBA00023242"/>
    </source>
</evidence>
<dbReference type="Gene3D" id="3.30.565.10">
    <property type="entry name" value="Histidine kinase-like ATPase, C-terminal domain"/>
    <property type="match status" value="1"/>
</dbReference>
<name>A0ABQ5EUN0_9ASTR</name>
<proteinExistence type="inferred from homology"/>
<evidence type="ECO:0000256" key="8">
    <source>
        <dbReference type="ARBA" id="ARBA00023158"/>
    </source>
</evidence>
<evidence type="ECO:0000259" key="13">
    <source>
        <dbReference type="Pfam" id="PF17942"/>
    </source>
</evidence>
<evidence type="ECO:0000313" key="15">
    <source>
        <dbReference type="Proteomes" id="UP001151760"/>
    </source>
</evidence>
<comment type="similarity">
    <text evidence="2">Belongs to the MORC ATPase protein family.</text>
</comment>
<evidence type="ECO:0000256" key="5">
    <source>
        <dbReference type="ARBA" id="ARBA00022763"/>
    </source>
</evidence>
<accession>A0ABQ5EUN0</accession>
<evidence type="ECO:0000256" key="2">
    <source>
        <dbReference type="ARBA" id="ARBA00007845"/>
    </source>
</evidence>
<keyword evidence="3" id="KW-0540">Nuclease</keyword>
<dbReference type="EMBL" id="BQNB010016683">
    <property type="protein sequence ID" value="GJT54569.1"/>
    <property type="molecule type" value="Genomic_DNA"/>
</dbReference>
<evidence type="ECO:0000256" key="1">
    <source>
        <dbReference type="ARBA" id="ARBA00004123"/>
    </source>
</evidence>
<evidence type="ECO:0000256" key="9">
    <source>
        <dbReference type="ARBA" id="ARBA00023204"/>
    </source>
</evidence>
<feature type="compositionally biased region" description="Polar residues" evidence="12">
    <location>
        <begin position="557"/>
        <end position="566"/>
    </location>
</feature>
<evidence type="ECO:0000256" key="6">
    <source>
        <dbReference type="ARBA" id="ARBA00022853"/>
    </source>
</evidence>
<gene>
    <name evidence="14" type="ORF">Tco_0989623</name>
</gene>
<keyword evidence="8" id="KW-0943">RNA-mediated gene silencing</keyword>
<feature type="region of interest" description="Disordered" evidence="12">
    <location>
        <begin position="536"/>
        <end position="569"/>
    </location>
</feature>